<keyword evidence="2" id="KW-0732">Signal</keyword>
<sequence>MEPYAQGAYGRIQFFLADLTLVLGSSLGATPYGSSGRHLPSFNQIDFAQQIKRDQFWLQPLRNRPTRQSRAWKNNNQICQPSKSARCPLSIHQKKPNYQRPIVQVLPRSVIQKPISENRQLDHYKTRNSIQATIHAISDSNRQSRDCQRNDESVQNSSEVPDKGLDSGTPKGRAHAPPNA</sequence>
<organism evidence="3 4">
    <name type="scientific">Puccinia coronata f. sp. avenae</name>
    <dbReference type="NCBI Taxonomy" id="200324"/>
    <lineage>
        <taxon>Eukaryota</taxon>
        <taxon>Fungi</taxon>
        <taxon>Dikarya</taxon>
        <taxon>Basidiomycota</taxon>
        <taxon>Pucciniomycotina</taxon>
        <taxon>Pucciniomycetes</taxon>
        <taxon>Pucciniales</taxon>
        <taxon>Pucciniaceae</taxon>
        <taxon>Puccinia</taxon>
    </lineage>
</organism>
<feature type="signal peptide" evidence="2">
    <location>
        <begin position="1"/>
        <end position="28"/>
    </location>
</feature>
<dbReference type="AlphaFoldDB" id="A0A2N5S219"/>
<comment type="caution">
    <text evidence="3">The sequence shown here is derived from an EMBL/GenBank/DDBJ whole genome shotgun (WGS) entry which is preliminary data.</text>
</comment>
<feature type="compositionally biased region" description="Basic and acidic residues" evidence="1">
    <location>
        <begin position="142"/>
        <end position="152"/>
    </location>
</feature>
<name>A0A2N5S219_9BASI</name>
<gene>
    <name evidence="3" type="ORF">PCASD_25989</name>
</gene>
<reference evidence="3 4" key="1">
    <citation type="submission" date="2017-11" db="EMBL/GenBank/DDBJ databases">
        <title>De novo assembly and phasing of dikaryotic genomes from two isolates of Puccinia coronata f. sp. avenae, the causal agent of oat crown rust.</title>
        <authorList>
            <person name="Miller M.E."/>
            <person name="Zhang Y."/>
            <person name="Omidvar V."/>
            <person name="Sperschneider J."/>
            <person name="Schwessinger B."/>
            <person name="Raley C."/>
            <person name="Palmer J.M."/>
            <person name="Garnica D."/>
            <person name="Upadhyaya N."/>
            <person name="Rathjen J."/>
            <person name="Taylor J.M."/>
            <person name="Park R.F."/>
            <person name="Dodds P.N."/>
            <person name="Hirsch C.D."/>
            <person name="Kianian S.F."/>
            <person name="Figueroa M."/>
        </authorList>
    </citation>
    <scope>NUCLEOTIDE SEQUENCE [LARGE SCALE GENOMIC DNA]</scope>
    <source>
        <strain evidence="3">12SD80</strain>
    </source>
</reference>
<protein>
    <submittedName>
        <fullName evidence="3">Uncharacterized protein</fullName>
    </submittedName>
</protein>
<dbReference type="EMBL" id="PGCI01001144">
    <property type="protein sequence ID" value="PLW07259.1"/>
    <property type="molecule type" value="Genomic_DNA"/>
</dbReference>
<accession>A0A2N5S219</accession>
<feature type="region of interest" description="Disordered" evidence="1">
    <location>
        <begin position="137"/>
        <end position="180"/>
    </location>
</feature>
<evidence type="ECO:0000313" key="3">
    <source>
        <dbReference type="EMBL" id="PLW07259.1"/>
    </source>
</evidence>
<proteinExistence type="predicted"/>
<feature type="chain" id="PRO_5014957027" evidence="2">
    <location>
        <begin position="29"/>
        <end position="180"/>
    </location>
</feature>
<evidence type="ECO:0000256" key="1">
    <source>
        <dbReference type="SAM" id="MobiDB-lite"/>
    </source>
</evidence>
<dbReference type="Proteomes" id="UP000235392">
    <property type="component" value="Unassembled WGS sequence"/>
</dbReference>
<evidence type="ECO:0000313" key="4">
    <source>
        <dbReference type="Proteomes" id="UP000235392"/>
    </source>
</evidence>
<evidence type="ECO:0000256" key="2">
    <source>
        <dbReference type="SAM" id="SignalP"/>
    </source>
</evidence>